<evidence type="ECO:0000313" key="3">
    <source>
        <dbReference type="Proteomes" id="UP000001555"/>
    </source>
</evidence>
<dbReference type="InParanoid" id="B7PGY3"/>
<dbReference type="EMBL" id="DS709945">
    <property type="protein sequence ID" value="EEC05855.1"/>
    <property type="molecule type" value="Genomic_DNA"/>
</dbReference>
<sequence>MADLFPPSNNDGAEYAPDVDVDEARQYVSRRITTTDYTTGMIMENDKTIVNLSTYEYPRARNTEVKAAALRFGITLVPNTVMSGYSFASRVSVRLCSEIWEYMRTGEELKYMNDLVDEVLPHAEKPQTNNYFVLLQ</sequence>
<dbReference type="VEuPathDB" id="VectorBase:ISCW003909"/>
<proteinExistence type="predicted"/>
<organism>
    <name type="scientific">Ixodes scapularis</name>
    <name type="common">Black-legged tick</name>
    <name type="synonym">Deer tick</name>
    <dbReference type="NCBI Taxonomy" id="6945"/>
    <lineage>
        <taxon>Eukaryota</taxon>
        <taxon>Metazoa</taxon>
        <taxon>Ecdysozoa</taxon>
        <taxon>Arthropoda</taxon>
        <taxon>Chelicerata</taxon>
        <taxon>Arachnida</taxon>
        <taxon>Acari</taxon>
        <taxon>Parasitiformes</taxon>
        <taxon>Ixodida</taxon>
        <taxon>Ixodoidea</taxon>
        <taxon>Ixodidae</taxon>
        <taxon>Ixodinae</taxon>
        <taxon>Ixodes</taxon>
    </lineage>
</organism>
<dbReference type="PaxDb" id="6945-B7PGY3"/>
<gene>
    <name evidence="1" type="ORF">IscW_ISCW003909</name>
</gene>
<dbReference type="Proteomes" id="UP000001555">
    <property type="component" value="Unassembled WGS sequence"/>
</dbReference>
<reference evidence="1 3" key="1">
    <citation type="submission" date="2008-03" db="EMBL/GenBank/DDBJ databases">
        <title>Annotation of Ixodes scapularis.</title>
        <authorList>
            <consortium name="Ixodes scapularis Genome Project Consortium"/>
            <person name="Caler E."/>
            <person name="Hannick L.I."/>
            <person name="Bidwell S."/>
            <person name="Joardar V."/>
            <person name="Thiagarajan M."/>
            <person name="Amedeo P."/>
            <person name="Galinsky K.J."/>
            <person name="Schobel S."/>
            <person name="Inman J."/>
            <person name="Hostetler J."/>
            <person name="Miller J."/>
            <person name="Hammond M."/>
            <person name="Megy K."/>
            <person name="Lawson D."/>
            <person name="Kodira C."/>
            <person name="Sutton G."/>
            <person name="Meyer J."/>
            <person name="Hill C.A."/>
            <person name="Birren B."/>
            <person name="Nene V."/>
            <person name="Collins F."/>
            <person name="Alarcon-Chaidez F."/>
            <person name="Wikel S."/>
            <person name="Strausberg R."/>
        </authorList>
    </citation>
    <scope>NUCLEOTIDE SEQUENCE [LARGE SCALE GENOMIC DNA]</scope>
    <source>
        <strain evidence="3">Wikel</strain>
        <strain evidence="1">Wikel colony</strain>
    </source>
</reference>
<dbReference type="AlphaFoldDB" id="B7PGY3"/>
<keyword evidence="3" id="KW-1185">Reference proteome</keyword>
<protein>
    <submittedName>
        <fullName evidence="1 2">Uncharacterized protein</fullName>
    </submittedName>
</protein>
<reference evidence="2" key="2">
    <citation type="submission" date="2020-05" db="UniProtKB">
        <authorList>
            <consortium name="EnsemblMetazoa"/>
        </authorList>
    </citation>
    <scope>IDENTIFICATION</scope>
    <source>
        <strain evidence="2">wikel</strain>
    </source>
</reference>
<evidence type="ECO:0000313" key="1">
    <source>
        <dbReference type="EMBL" id="EEC05855.1"/>
    </source>
</evidence>
<name>B7PGY3_IXOSC</name>
<dbReference type="EMBL" id="ABJB011052350">
    <property type="status" value="NOT_ANNOTATED_CDS"/>
    <property type="molecule type" value="Genomic_DNA"/>
</dbReference>
<dbReference type="VEuPathDB" id="VectorBase:ISCI003909"/>
<dbReference type="HOGENOM" id="CLU_1877694_0_0_1"/>
<accession>B7PGY3</accession>
<dbReference type="EnsemblMetazoa" id="ISCW003909-RA">
    <property type="protein sequence ID" value="ISCW003909-PA"/>
    <property type="gene ID" value="ISCW003909"/>
</dbReference>
<evidence type="ECO:0000313" key="2">
    <source>
        <dbReference type="EnsemblMetazoa" id="ISCW003909-PA"/>
    </source>
</evidence>